<protein>
    <submittedName>
        <fullName evidence="1">Phage portal protein</fullName>
    </submittedName>
</protein>
<dbReference type="AlphaFoldDB" id="A0A4Y8KPM5"/>
<comment type="caution">
    <text evidence="1">The sequence shown here is derived from an EMBL/GenBank/DDBJ whole genome shotgun (WGS) entry which is preliminary data.</text>
</comment>
<gene>
    <name evidence="1" type="ORF">E3T53_05545</name>
</gene>
<dbReference type="EMBL" id="SOHQ01000015">
    <property type="protein sequence ID" value="TFD80537.1"/>
    <property type="molecule type" value="Genomic_DNA"/>
</dbReference>
<accession>A0A4Y8KPM5</accession>
<organism evidence="1 2">
    <name type="scientific">Cryobacterium psychrophilum</name>
    <dbReference type="NCBI Taxonomy" id="41988"/>
    <lineage>
        <taxon>Bacteria</taxon>
        <taxon>Bacillati</taxon>
        <taxon>Actinomycetota</taxon>
        <taxon>Actinomycetes</taxon>
        <taxon>Micrococcales</taxon>
        <taxon>Microbacteriaceae</taxon>
        <taxon>Cryobacterium</taxon>
    </lineage>
</organism>
<name>A0A4Y8KPM5_9MICO</name>
<sequence>MAHQKKERPSGVFLMIEGATMNHDVLDILTHKLEESQAPLARLDSYFEGRQPAAFLSAKSQEALAGKLKILSVNFPKLLVTSVAERMNITGFKTSGDPVADAELWRIWNANDLESQAFLAHVDALSYGRSFVIVWGGADDRTPRVTVESAKQVAVIHDPATGAVRAAVKRWVDGQTHYAVLYEPDAITRYEGKENALSVVEVIPNPLGEVPVVPLVNRSRLLDFDGSSEMTDILDLTDGLAKIMSDAMVSSEYYTRPRRWVTGLEIQEDADGNPVNPFSNEENRLMQSESPETKFGQLEGARLDGYGDLAAVITQQIGAISGLPPHYLGLNGDQPPSADSIRSAEASLVAKVIGKHRTFGRSWAKVADLIVKVRDGQNLTDYEALWSAPDTRTPAQVADAAAKLAGIGVPLASVLADPMGYSPSQIDSIMQAQRRETLNRSGMDLSAFLIGDSVPAAVTA</sequence>
<proteinExistence type="predicted"/>
<keyword evidence="2" id="KW-1185">Reference proteome</keyword>
<reference evidence="1 2" key="1">
    <citation type="submission" date="2019-03" db="EMBL/GenBank/DDBJ databases">
        <title>Genomics of glacier-inhabiting Cryobacterium strains.</title>
        <authorList>
            <person name="Liu Q."/>
            <person name="Xin Y.-H."/>
        </authorList>
    </citation>
    <scope>NUCLEOTIDE SEQUENCE [LARGE SCALE GENOMIC DNA]</scope>
    <source>
        <strain evidence="1 2">CGMCC 1.4292</strain>
    </source>
</reference>
<dbReference type="Proteomes" id="UP000298218">
    <property type="component" value="Unassembled WGS sequence"/>
</dbReference>
<evidence type="ECO:0000313" key="2">
    <source>
        <dbReference type="Proteomes" id="UP000298218"/>
    </source>
</evidence>
<evidence type="ECO:0000313" key="1">
    <source>
        <dbReference type="EMBL" id="TFD80537.1"/>
    </source>
</evidence>
<dbReference type="Pfam" id="PF05133">
    <property type="entry name" value="SPP1_portal"/>
    <property type="match status" value="1"/>
</dbReference>
<dbReference type="InterPro" id="IPR021145">
    <property type="entry name" value="Portal_protein_SPP1_Gp6-like"/>
</dbReference>